<dbReference type="RefSeq" id="WP_316965609.1">
    <property type="nucleotide sequence ID" value="NZ_JARFPK010000004.1"/>
</dbReference>
<organism evidence="3 4">
    <name type="scientific">Candidatus Methanocrinis natronophilus</name>
    <dbReference type="NCBI Taxonomy" id="3033396"/>
    <lineage>
        <taxon>Archaea</taxon>
        <taxon>Methanobacteriati</taxon>
        <taxon>Methanobacteriota</taxon>
        <taxon>Stenosarchaea group</taxon>
        <taxon>Methanomicrobia</taxon>
        <taxon>Methanotrichales</taxon>
        <taxon>Methanotrichaceae</taxon>
        <taxon>Methanocrinis</taxon>
    </lineage>
</organism>
<evidence type="ECO:0000256" key="1">
    <source>
        <dbReference type="ARBA" id="ARBA00023015"/>
    </source>
</evidence>
<dbReference type="InterPro" id="IPR036390">
    <property type="entry name" value="WH_DNA-bd_sf"/>
</dbReference>
<name>A0ABT5X570_9EURY</name>
<proteinExistence type="predicted"/>
<dbReference type="Proteomes" id="UP001220010">
    <property type="component" value="Unassembled WGS sequence"/>
</dbReference>
<sequence>MASYEDRILKAIRDSEVGLTTVDVAKQAGVSKTTAIKYLSVLKSEGKCRFVEVGPSKLWRAAEIGDGAISEEGLASCAEGEEDENMSGDPGSTPLNLSIVAHLEELSDDVTISMSFRVKPEKVETLMNLLKRASQ</sequence>
<accession>A0ABT5X570</accession>
<reference evidence="3 4" key="1">
    <citation type="submission" date="2023-03" db="EMBL/GenBank/DDBJ databases">
        <title>WGS of Methanotrichaceae archaeon Mx.</title>
        <authorList>
            <person name="Sorokin D.Y."/>
            <person name="Merkel A.Y."/>
        </authorList>
    </citation>
    <scope>NUCLEOTIDE SEQUENCE [LARGE SCALE GENOMIC DNA]</scope>
    <source>
        <strain evidence="3 4">Mx</strain>
    </source>
</reference>
<evidence type="ECO:0000313" key="3">
    <source>
        <dbReference type="EMBL" id="MDF0589848.1"/>
    </source>
</evidence>
<dbReference type="Pfam" id="PF04703">
    <property type="entry name" value="FaeA"/>
    <property type="match status" value="1"/>
</dbReference>
<protein>
    <submittedName>
        <fullName evidence="3">FaeA/PapI family transcriptional regulator</fullName>
    </submittedName>
</protein>
<keyword evidence="2" id="KW-0804">Transcription</keyword>
<dbReference type="SUPFAM" id="SSF46785">
    <property type="entry name" value="Winged helix' DNA-binding domain"/>
    <property type="match status" value="1"/>
</dbReference>
<dbReference type="InterPro" id="IPR006793">
    <property type="entry name" value="FaeA"/>
</dbReference>
<gene>
    <name evidence="3" type="ORF">P0O15_01470</name>
</gene>
<comment type="caution">
    <text evidence="3">The sequence shown here is derived from an EMBL/GenBank/DDBJ whole genome shotgun (WGS) entry which is preliminary data.</text>
</comment>
<keyword evidence="4" id="KW-1185">Reference proteome</keyword>
<evidence type="ECO:0000313" key="4">
    <source>
        <dbReference type="Proteomes" id="UP001220010"/>
    </source>
</evidence>
<evidence type="ECO:0000256" key="2">
    <source>
        <dbReference type="ARBA" id="ARBA00023163"/>
    </source>
</evidence>
<dbReference type="Gene3D" id="1.10.10.10">
    <property type="entry name" value="Winged helix-like DNA-binding domain superfamily/Winged helix DNA-binding domain"/>
    <property type="match status" value="1"/>
</dbReference>
<dbReference type="EMBL" id="JARFPK010000004">
    <property type="protein sequence ID" value="MDF0589848.1"/>
    <property type="molecule type" value="Genomic_DNA"/>
</dbReference>
<dbReference type="InterPro" id="IPR036388">
    <property type="entry name" value="WH-like_DNA-bd_sf"/>
</dbReference>
<keyword evidence="1" id="KW-0805">Transcription regulation</keyword>